<evidence type="ECO:0000313" key="1">
    <source>
        <dbReference type="EMBL" id="RZC61126.1"/>
    </source>
</evidence>
<dbReference type="EMBL" id="CM010719">
    <property type="protein sequence ID" value="RZC61126.1"/>
    <property type="molecule type" value="Genomic_DNA"/>
</dbReference>
<dbReference type="AlphaFoldDB" id="A0A4Y7JKN6"/>
<accession>A0A4Y7JKN6</accession>
<evidence type="ECO:0000313" key="2">
    <source>
        <dbReference type="Proteomes" id="UP000316621"/>
    </source>
</evidence>
<keyword evidence="2" id="KW-1185">Reference proteome</keyword>
<sequence length="116" mass="13323">MKEIRRRKHTSEGTNNRFWEGIWIEDGTLKSNFLLSFPCDKGNNKDSTVCNMRAMNNGKLEWNLNISRRVHNNVIEEISGLLPKLSWNGNKNLGRGKRSSITAISLLCNCVFRLKS</sequence>
<organism evidence="1 2">
    <name type="scientific">Papaver somniferum</name>
    <name type="common">Opium poppy</name>
    <dbReference type="NCBI Taxonomy" id="3469"/>
    <lineage>
        <taxon>Eukaryota</taxon>
        <taxon>Viridiplantae</taxon>
        <taxon>Streptophyta</taxon>
        <taxon>Embryophyta</taxon>
        <taxon>Tracheophyta</taxon>
        <taxon>Spermatophyta</taxon>
        <taxon>Magnoliopsida</taxon>
        <taxon>Ranunculales</taxon>
        <taxon>Papaveraceae</taxon>
        <taxon>Papaveroideae</taxon>
        <taxon>Papaver</taxon>
    </lineage>
</organism>
<gene>
    <name evidence="1" type="ORF">C5167_022881</name>
</gene>
<name>A0A4Y7JKN6_PAPSO</name>
<reference evidence="1 2" key="1">
    <citation type="journal article" date="2018" name="Science">
        <title>The opium poppy genome and morphinan production.</title>
        <authorList>
            <person name="Guo L."/>
            <person name="Winzer T."/>
            <person name="Yang X."/>
            <person name="Li Y."/>
            <person name="Ning Z."/>
            <person name="He Z."/>
            <person name="Teodor R."/>
            <person name="Lu Y."/>
            <person name="Bowser T.A."/>
            <person name="Graham I.A."/>
            <person name="Ye K."/>
        </authorList>
    </citation>
    <scope>NUCLEOTIDE SEQUENCE [LARGE SCALE GENOMIC DNA]</scope>
    <source>
        <strain evidence="2">cv. HN1</strain>
        <tissue evidence="1">Leaves</tissue>
    </source>
</reference>
<dbReference type="Proteomes" id="UP000316621">
    <property type="component" value="Chromosome 5"/>
</dbReference>
<dbReference type="Gramene" id="RZC61126">
    <property type="protein sequence ID" value="RZC61126"/>
    <property type="gene ID" value="C5167_022881"/>
</dbReference>
<proteinExistence type="predicted"/>
<protein>
    <submittedName>
        <fullName evidence="1">Uncharacterized protein</fullName>
    </submittedName>
</protein>